<evidence type="ECO:0000313" key="10">
    <source>
        <dbReference type="Proteomes" id="UP000325113"/>
    </source>
</evidence>
<gene>
    <name evidence="6" type="ORF">FNF27_07631</name>
    <name evidence="5" type="ORF">FNF28_04650</name>
    <name evidence="3" type="ORF">FNF29_02960</name>
    <name evidence="4" type="ORF">FNF31_04620</name>
</gene>
<name>A0A5A8DDE7_CAFRO</name>
<dbReference type="Proteomes" id="UP000323011">
    <property type="component" value="Unassembled WGS sequence"/>
</dbReference>
<evidence type="ECO:0000256" key="2">
    <source>
        <dbReference type="PIRSR" id="PIRSR602678-1"/>
    </source>
</evidence>
<evidence type="ECO:0008006" key="11">
    <source>
        <dbReference type="Google" id="ProtNLM"/>
    </source>
</evidence>
<dbReference type="Proteomes" id="UP000324907">
    <property type="component" value="Unassembled WGS sequence"/>
</dbReference>
<evidence type="ECO:0000313" key="5">
    <source>
        <dbReference type="EMBL" id="KAA0162557.1"/>
    </source>
</evidence>
<feature type="binding site" evidence="2">
    <location>
        <position position="121"/>
    </location>
    <ligand>
        <name>a divalent metal cation</name>
        <dbReference type="ChEBI" id="CHEBI:60240"/>
        <label>1</label>
    </ligand>
</feature>
<dbReference type="OMA" id="NFDKTHL"/>
<reference evidence="7 8" key="1">
    <citation type="submission" date="2019-07" db="EMBL/GenBank/DDBJ databases">
        <title>Genomes of Cafeteria roenbergensis.</title>
        <authorList>
            <person name="Fischer M.G."/>
            <person name="Hackl T."/>
            <person name="Roman M."/>
        </authorList>
    </citation>
    <scope>NUCLEOTIDE SEQUENCE [LARGE SCALE GENOMIC DNA]</scope>
    <source>
        <strain evidence="3 8">BVI</strain>
        <strain evidence="4 10">Cflag</strain>
        <strain evidence="6 7">E4-10P</strain>
        <strain evidence="5 9">RCC970-E3</strain>
    </source>
</reference>
<evidence type="ECO:0000313" key="8">
    <source>
        <dbReference type="Proteomes" id="UP000323011"/>
    </source>
</evidence>
<dbReference type="EMBL" id="VLTO01000093">
    <property type="protein sequence ID" value="KAA0165623.1"/>
    <property type="molecule type" value="Genomic_DNA"/>
</dbReference>
<dbReference type="EMBL" id="VLTN01000015">
    <property type="protein sequence ID" value="KAA0153572.1"/>
    <property type="molecule type" value="Genomic_DNA"/>
</dbReference>
<dbReference type="FunFam" id="3.40.1390.30:FF:000001">
    <property type="entry name" value="GTP cyclohydrolase 1 type 2"/>
    <property type="match status" value="1"/>
</dbReference>
<comment type="similarity">
    <text evidence="1">Belongs to the GTP cyclohydrolase I type 2/NIF3 family.</text>
</comment>
<feature type="binding site" evidence="2">
    <location>
        <position position="265"/>
    </location>
    <ligand>
        <name>a divalent metal cation</name>
        <dbReference type="ChEBI" id="CHEBI:60240"/>
        <label>1</label>
    </ligand>
</feature>
<dbReference type="NCBIfam" id="TIGR00486">
    <property type="entry name" value="YbgI_SA1388"/>
    <property type="match status" value="1"/>
</dbReference>
<comment type="caution">
    <text evidence="5">The sequence shown here is derived from an EMBL/GenBank/DDBJ whole genome shotgun (WGS) entry which is preliminary data.</text>
</comment>
<evidence type="ECO:0000313" key="7">
    <source>
        <dbReference type="Proteomes" id="UP000322899"/>
    </source>
</evidence>
<dbReference type="OrthoDB" id="3345469at2759"/>
<feature type="binding site" evidence="2">
    <location>
        <position position="261"/>
    </location>
    <ligand>
        <name>a divalent metal cation</name>
        <dbReference type="ChEBI" id="CHEBI:60240"/>
        <label>1</label>
    </ligand>
</feature>
<dbReference type="PANTHER" id="PTHR13799:SF13">
    <property type="entry name" value="NIF3-LIKE PROTEIN 1"/>
    <property type="match status" value="1"/>
</dbReference>
<keyword evidence="8" id="KW-1185">Reference proteome</keyword>
<organism evidence="5 9">
    <name type="scientific">Cafeteria roenbergensis</name>
    <name type="common">Marine flagellate</name>
    <dbReference type="NCBI Taxonomy" id="33653"/>
    <lineage>
        <taxon>Eukaryota</taxon>
        <taxon>Sar</taxon>
        <taxon>Stramenopiles</taxon>
        <taxon>Bigyra</taxon>
        <taxon>Opalozoa</taxon>
        <taxon>Bicosoecida</taxon>
        <taxon>Cafeteriaceae</taxon>
        <taxon>Cafeteria</taxon>
    </lineage>
</organism>
<evidence type="ECO:0000313" key="9">
    <source>
        <dbReference type="Proteomes" id="UP000324907"/>
    </source>
</evidence>
<dbReference type="AlphaFoldDB" id="A0A5A8DDE7"/>
<accession>A0A5A8DDE7</accession>
<keyword evidence="2" id="KW-0479">Metal-binding</keyword>
<dbReference type="Proteomes" id="UP000325113">
    <property type="component" value="Unassembled WGS sequence"/>
</dbReference>
<evidence type="ECO:0000313" key="6">
    <source>
        <dbReference type="EMBL" id="KAA0165623.1"/>
    </source>
</evidence>
<evidence type="ECO:0000313" key="4">
    <source>
        <dbReference type="EMBL" id="KAA0159975.1"/>
    </source>
</evidence>
<dbReference type="Gene3D" id="3.40.1390.30">
    <property type="entry name" value="NIF3 (NGG1p interacting factor 3)-like"/>
    <property type="match status" value="1"/>
</dbReference>
<protein>
    <recommendedName>
        <fullName evidence="11">NIF3-like protein 1</fullName>
    </recommendedName>
</protein>
<evidence type="ECO:0000256" key="1">
    <source>
        <dbReference type="ARBA" id="ARBA00006964"/>
    </source>
</evidence>
<dbReference type="EMBL" id="VLTL01000079">
    <property type="protein sequence ID" value="KAA0162557.1"/>
    <property type="molecule type" value="Genomic_DNA"/>
</dbReference>
<dbReference type="InterPro" id="IPR036069">
    <property type="entry name" value="DUF34/NIF3_sf"/>
</dbReference>
<dbReference type="GO" id="GO:0046872">
    <property type="term" value="F:metal ion binding"/>
    <property type="evidence" value="ECO:0007669"/>
    <property type="project" value="UniProtKB-KW"/>
</dbReference>
<sequence length="299" mass="30985">MASAAASAVRVARPAAMDKLVSVMNEIAPRCLAGSWDNVGELISPSGARTFATPARIFVTNDLTEKVVDEAVAKEADIIVTYHPTPFRKFNKLHHGSHISRVVLACAAHGIGVYSPHTSLDCAPGGLNDWLASAVGAGAVAPITPDERVPGAGEGRVTTLSEPASLTEVVRRVKAHLKLDHVRVAVRMDAAWEAKCSGAEAAGAAADSVTVRSAAVCAGSGGSVLSTGAGRSADVWLTGEMSHHELLTAVQAGTSVILTDHTNTERGYLPELARRIEEGMGGDAVCVVTELDADPLVVM</sequence>
<dbReference type="SUPFAM" id="SSF102705">
    <property type="entry name" value="NIF3 (NGG1p interacting factor 3)-like"/>
    <property type="match status" value="1"/>
</dbReference>
<dbReference type="GO" id="GO:0005739">
    <property type="term" value="C:mitochondrion"/>
    <property type="evidence" value="ECO:0007669"/>
    <property type="project" value="TreeGrafter"/>
</dbReference>
<dbReference type="Pfam" id="PF01784">
    <property type="entry name" value="DUF34_NIF3"/>
    <property type="match status" value="1"/>
</dbReference>
<dbReference type="Proteomes" id="UP000322899">
    <property type="component" value="Unassembled WGS sequence"/>
</dbReference>
<feature type="binding site" evidence="2">
    <location>
        <position position="83"/>
    </location>
    <ligand>
        <name>a divalent metal cation</name>
        <dbReference type="ChEBI" id="CHEBI:60240"/>
        <label>1</label>
    </ligand>
</feature>
<dbReference type="PANTHER" id="PTHR13799">
    <property type="entry name" value="NGG1 INTERACTING FACTOR 3"/>
    <property type="match status" value="1"/>
</dbReference>
<evidence type="ECO:0000313" key="3">
    <source>
        <dbReference type="EMBL" id="KAA0153572.1"/>
    </source>
</evidence>
<dbReference type="EMBL" id="VLTM01000049">
    <property type="protein sequence ID" value="KAA0159975.1"/>
    <property type="molecule type" value="Genomic_DNA"/>
</dbReference>
<dbReference type="InterPro" id="IPR002678">
    <property type="entry name" value="DUF34/NIF3"/>
</dbReference>
<proteinExistence type="inferred from homology"/>